<protein>
    <submittedName>
        <fullName evidence="1">Uncharacterized protein</fullName>
    </submittedName>
</protein>
<evidence type="ECO:0000313" key="2">
    <source>
        <dbReference type="Proteomes" id="UP001057498"/>
    </source>
</evidence>
<organism evidence="1 2">
    <name type="scientific">Sphaerotilus microaerophilus</name>
    <dbReference type="NCBI Taxonomy" id="2914710"/>
    <lineage>
        <taxon>Bacteria</taxon>
        <taxon>Pseudomonadati</taxon>
        <taxon>Pseudomonadota</taxon>
        <taxon>Betaproteobacteria</taxon>
        <taxon>Burkholderiales</taxon>
        <taxon>Sphaerotilaceae</taxon>
        <taxon>Sphaerotilus</taxon>
    </lineage>
</organism>
<sequence>MAASAAWARVGNRVADSGSAVARARLRWDKRREARRQAAVRVDRVERMERILTRGAHAGMASWRARHRSRRIEGARAGHVGIA</sequence>
<keyword evidence="2" id="KW-1185">Reference proteome</keyword>
<evidence type="ECO:0000313" key="1">
    <source>
        <dbReference type="EMBL" id="BDI07688.1"/>
    </source>
</evidence>
<proteinExistence type="predicted"/>
<name>A0ABM7YSV3_9BURK</name>
<gene>
    <name evidence="1" type="ORF">CATMQ487_46580</name>
</gene>
<reference evidence="1" key="1">
    <citation type="submission" date="2022-04" db="EMBL/GenBank/DDBJ databases">
        <title>Whole genome sequence of Sphaerotilus sp. FB-5.</title>
        <authorList>
            <person name="Takeda M."/>
            <person name="Narihara S."/>
            <person name="Akimoto M."/>
            <person name="Akimoto R."/>
            <person name="Nishiyashiki S."/>
            <person name="Murakami T."/>
        </authorList>
    </citation>
    <scope>NUCLEOTIDE SEQUENCE</scope>
    <source>
        <strain evidence="1">FB-5</strain>
    </source>
</reference>
<dbReference type="Proteomes" id="UP001057498">
    <property type="component" value="Chromosome"/>
</dbReference>
<dbReference type="EMBL" id="AP025730">
    <property type="protein sequence ID" value="BDI07688.1"/>
    <property type="molecule type" value="Genomic_DNA"/>
</dbReference>
<accession>A0ABM7YSV3</accession>